<evidence type="ECO:0000256" key="3">
    <source>
        <dbReference type="ARBA" id="ARBA00022771"/>
    </source>
</evidence>
<evidence type="ECO:0000256" key="2">
    <source>
        <dbReference type="ARBA" id="ARBA00022723"/>
    </source>
</evidence>
<organism evidence="9">
    <name type="scientific">Schizophyllum commune (strain H4-8 / FGSC 9210)</name>
    <name type="common">Split gill fungus</name>
    <dbReference type="NCBI Taxonomy" id="578458"/>
    <lineage>
        <taxon>Eukaryota</taxon>
        <taxon>Fungi</taxon>
        <taxon>Dikarya</taxon>
        <taxon>Basidiomycota</taxon>
        <taxon>Agaricomycotina</taxon>
        <taxon>Agaricomycetes</taxon>
        <taxon>Agaricomycetidae</taxon>
        <taxon>Agaricales</taxon>
        <taxon>Schizophyllaceae</taxon>
        <taxon>Schizophyllum</taxon>
    </lineage>
</organism>
<keyword evidence="1" id="KW-0507">mRNA processing</keyword>
<keyword evidence="3 5" id="KW-0863">Zinc-finger</keyword>
<feature type="domain" description="CCHC-type" evidence="7">
    <location>
        <begin position="372"/>
        <end position="386"/>
    </location>
</feature>
<sequence length="691" mass="74150">MSATSVKILTVGSAAGSIRDLFAKIKAINAKHGKFDFVLCVGDFFGGPRALTDENTSENDEVSQLLAGELEAPLECYIMQGDVPLPETVVAKFATTGGELCKNVFLLSKSAVLTTAHGLRLACLGGAYDPATYHTAETAPGFLSPLFAAQTVDRLLSNSLAQSSAKQDYRSLAAVQTNSTSTQLVDILLTNSWPSAITRLSNAPLPRPELAGIGAPPLDEVVKHLKPRYHFAACGGSPPVFWEREPYAWAEPADRVSRFVSLGAFGGPPTEGKKQRWFYAFSIAPLTPAGAAAPKPANLTKNPFTDAPSLPTKRPFEPNDDTGANYIWGNLKEPQGEPGMPPPGYRCHRCDSTTHFIQDCPERPIPKEGFICKLCNEPGHFVRDCPTKHAVGDTGGRKPKPGYVCRACGSEDHYIEDCPSGRGGPRHGGGGGTRGRGKGPPKEITTDECWFCLSNPNIAKHLIVAIGTECYVSLPKGQLIPTHPIGDEPRDAVVDVPGGGHVLIIPITHYPTFHTIPADLAPAILDETEKYKYALRSLYAKHGAAGVFFEVARLGRKGGHAHVQCVPVPRRLGGGGADTSLEALSKFVETAFKDEGAHQGLTFEEDADAALEACAGGAGGYFRVDLPDGRKMVYLIRDHVPFGVQFGRQVMANLLGRPERMEWQACVLSDDEDTADAKAFREAFAPFNPVS</sequence>
<dbReference type="GO" id="GO:0008270">
    <property type="term" value="F:zinc ion binding"/>
    <property type="evidence" value="ECO:0007669"/>
    <property type="project" value="UniProtKB-KW"/>
</dbReference>
<dbReference type="PANTHER" id="PTHR12072">
    <property type="entry name" value="CWF19, CELL CYCLE CONTROL PROTEIN"/>
    <property type="match status" value="1"/>
</dbReference>
<dbReference type="InterPro" id="IPR006767">
    <property type="entry name" value="Cwf19-like_C_dom-2"/>
</dbReference>
<gene>
    <name evidence="8" type="ORF">SCHCODRAFT_13996</name>
</gene>
<evidence type="ECO:0000256" key="5">
    <source>
        <dbReference type="PROSITE-ProRule" id="PRU00047"/>
    </source>
</evidence>
<dbReference type="Proteomes" id="UP000007431">
    <property type="component" value="Unassembled WGS sequence"/>
</dbReference>
<dbReference type="PANTHER" id="PTHR12072:SF4">
    <property type="entry name" value="CWF19-LIKE PROTEIN 1"/>
    <property type="match status" value="1"/>
</dbReference>
<evidence type="ECO:0000256" key="1">
    <source>
        <dbReference type="ARBA" id="ARBA00022664"/>
    </source>
</evidence>
<dbReference type="EMBL" id="GL377303">
    <property type="protein sequence ID" value="EFJ00800.1"/>
    <property type="molecule type" value="Genomic_DNA"/>
</dbReference>
<dbReference type="InterPro" id="IPR040194">
    <property type="entry name" value="Cwf19-like"/>
</dbReference>
<dbReference type="Gene3D" id="3.30.428.10">
    <property type="entry name" value="HIT-like"/>
    <property type="match status" value="1"/>
</dbReference>
<evidence type="ECO:0000313" key="8">
    <source>
        <dbReference type="EMBL" id="EFJ00800.1"/>
    </source>
</evidence>
<proteinExistence type="predicted"/>
<dbReference type="Pfam" id="PF04676">
    <property type="entry name" value="CwfJ_C_2"/>
    <property type="match status" value="1"/>
</dbReference>
<evidence type="ECO:0000256" key="4">
    <source>
        <dbReference type="ARBA" id="ARBA00022833"/>
    </source>
</evidence>
<dbReference type="OMA" id="IVPITHY"/>
<dbReference type="CDD" id="cd07380">
    <property type="entry name" value="MPP_CWF19_N"/>
    <property type="match status" value="1"/>
</dbReference>
<dbReference type="HOGENOM" id="CLU_019955_2_0_1"/>
<dbReference type="SMART" id="SM00343">
    <property type="entry name" value="ZnF_C2HC"/>
    <property type="match status" value="3"/>
</dbReference>
<dbReference type="Pfam" id="PF04677">
    <property type="entry name" value="CwfJ_C_1"/>
    <property type="match status" value="1"/>
</dbReference>
<dbReference type="InterPro" id="IPR036875">
    <property type="entry name" value="Znf_CCHC_sf"/>
</dbReference>
<dbReference type="InterPro" id="IPR025829">
    <property type="entry name" value="Zn_knuckle_CX2CX3GHX4C"/>
</dbReference>
<dbReference type="InterPro" id="IPR006768">
    <property type="entry name" value="Cwf19-like_C_dom-1"/>
</dbReference>
<dbReference type="InterPro" id="IPR001878">
    <property type="entry name" value="Znf_CCHC"/>
</dbReference>
<dbReference type="PROSITE" id="PS50158">
    <property type="entry name" value="ZF_CCHC"/>
    <property type="match status" value="1"/>
</dbReference>
<dbReference type="eggNOG" id="KOG2476">
    <property type="taxonomic scope" value="Eukaryota"/>
</dbReference>
<dbReference type="GO" id="GO:0000398">
    <property type="term" value="P:mRNA splicing, via spliceosome"/>
    <property type="evidence" value="ECO:0007669"/>
    <property type="project" value="TreeGrafter"/>
</dbReference>
<dbReference type="InterPro" id="IPR036265">
    <property type="entry name" value="HIT-like_sf"/>
</dbReference>
<dbReference type="STRING" id="578458.D8PV25"/>
<dbReference type="GO" id="GO:0061632">
    <property type="term" value="F:RNA lariat debranching enzyme activator activity"/>
    <property type="evidence" value="ECO:0007669"/>
    <property type="project" value="TreeGrafter"/>
</dbReference>
<feature type="region of interest" description="Disordered" evidence="6">
    <location>
        <begin position="419"/>
        <end position="441"/>
    </location>
</feature>
<feature type="compositionally biased region" description="Gly residues" evidence="6">
    <location>
        <begin position="421"/>
        <end position="434"/>
    </location>
</feature>
<dbReference type="VEuPathDB" id="FungiDB:SCHCODRAFT_02038411"/>
<keyword evidence="4" id="KW-0862">Zinc</keyword>
<dbReference type="AlphaFoldDB" id="D8PV25"/>
<evidence type="ECO:0000256" key="6">
    <source>
        <dbReference type="SAM" id="MobiDB-lite"/>
    </source>
</evidence>
<protein>
    <recommendedName>
        <fullName evidence="7">CCHC-type domain-containing protein</fullName>
    </recommendedName>
</protein>
<dbReference type="GO" id="GO:0003676">
    <property type="term" value="F:nucleic acid binding"/>
    <property type="evidence" value="ECO:0007669"/>
    <property type="project" value="InterPro"/>
</dbReference>
<keyword evidence="9" id="KW-1185">Reference proteome</keyword>
<dbReference type="FunCoup" id="D8PV25">
    <property type="interactions" value="954"/>
</dbReference>
<evidence type="ECO:0000313" key="9">
    <source>
        <dbReference type="Proteomes" id="UP000007431"/>
    </source>
</evidence>
<dbReference type="Gene3D" id="4.10.60.10">
    <property type="entry name" value="Zinc finger, CCHC-type"/>
    <property type="match status" value="1"/>
</dbReference>
<keyword evidence="2" id="KW-0479">Metal-binding</keyword>
<dbReference type="InParanoid" id="D8PV25"/>
<name>D8PV25_SCHCM</name>
<dbReference type="Pfam" id="PF13696">
    <property type="entry name" value="zf-CCHC_2"/>
    <property type="match status" value="3"/>
</dbReference>
<evidence type="ECO:0000259" key="7">
    <source>
        <dbReference type="PROSITE" id="PS50158"/>
    </source>
</evidence>
<accession>D8PV25</accession>
<dbReference type="SUPFAM" id="SSF57756">
    <property type="entry name" value="Retrovirus zinc finger-like domains"/>
    <property type="match status" value="1"/>
</dbReference>
<reference evidence="8 9" key="1">
    <citation type="journal article" date="2010" name="Nat. Biotechnol.">
        <title>Genome sequence of the model mushroom Schizophyllum commune.</title>
        <authorList>
            <person name="Ohm R.A."/>
            <person name="de Jong J.F."/>
            <person name="Lugones L.G."/>
            <person name="Aerts A."/>
            <person name="Kothe E."/>
            <person name="Stajich J.E."/>
            <person name="de Vries R.P."/>
            <person name="Record E."/>
            <person name="Levasseur A."/>
            <person name="Baker S.E."/>
            <person name="Bartholomew K.A."/>
            <person name="Coutinho P.M."/>
            <person name="Erdmann S."/>
            <person name="Fowler T.J."/>
            <person name="Gathman A.C."/>
            <person name="Lombard V."/>
            <person name="Henrissat B."/>
            <person name="Knabe N."/>
            <person name="Kuees U."/>
            <person name="Lilly W.W."/>
            <person name="Lindquist E."/>
            <person name="Lucas S."/>
            <person name="Magnuson J.K."/>
            <person name="Piumi F."/>
            <person name="Raudaskoski M."/>
            <person name="Salamov A."/>
            <person name="Schmutz J."/>
            <person name="Schwarze F.W.M.R."/>
            <person name="vanKuyk P.A."/>
            <person name="Horton J.S."/>
            <person name="Grigoriev I.V."/>
            <person name="Woesten H.A.B."/>
        </authorList>
    </citation>
    <scope>NUCLEOTIDE SEQUENCE [LARGE SCALE GENOMIC DNA]</scope>
    <source>
        <strain evidence="9">H4-8 / FGSC 9210</strain>
    </source>
</reference>
<dbReference type="SUPFAM" id="SSF54197">
    <property type="entry name" value="HIT-like"/>
    <property type="match status" value="1"/>
</dbReference>
<dbReference type="GO" id="GO:0071014">
    <property type="term" value="C:post-mRNA release spliceosomal complex"/>
    <property type="evidence" value="ECO:0007669"/>
    <property type="project" value="TreeGrafter"/>
</dbReference>